<sequence>MATTTAASGLLDLPLELHELVCSNLPTTGSLKSLRLVCREADARTIRSFARRHVGTITISLRKCDLQELLAISRKHQFADENSGTNGSRRFRALDHAFEATTTALHACRASNIELRAGTTRSHKGLFDSLTLQTLEGLLTPEGLGVHCKLRALELSLRITHRDELFGKSRQIPTAFAFMTNLQSLSLDFRYGSYNRPEADKIIDYLFEEITLARLRTLRLRWAICQGKTLRGFLLRHADTLKQVALHGHRFTHYLERGEILNLFDGPELHLEKILLTYIGYDHGFLCDPQEESKPFRECGHVVYNVDATCRLCNAATIADGHPSVVLPKMKERFLNMGYVKWLTEDHLTG</sequence>
<accession>A0ACC3N299</accession>
<protein>
    <submittedName>
        <fullName evidence="1">Uncharacterized protein</fullName>
    </submittedName>
</protein>
<evidence type="ECO:0000313" key="1">
    <source>
        <dbReference type="EMBL" id="KAK3707036.1"/>
    </source>
</evidence>
<keyword evidence="2" id="KW-1185">Reference proteome</keyword>
<comment type="caution">
    <text evidence="1">The sequence shown here is derived from an EMBL/GenBank/DDBJ whole genome shotgun (WGS) entry which is preliminary data.</text>
</comment>
<name>A0ACC3N299_9PEZI</name>
<proteinExistence type="predicted"/>
<reference evidence="1" key="1">
    <citation type="submission" date="2023-07" db="EMBL/GenBank/DDBJ databases">
        <title>Black Yeasts Isolated from many extreme environments.</title>
        <authorList>
            <person name="Coleine C."/>
            <person name="Stajich J.E."/>
            <person name="Selbmann L."/>
        </authorList>
    </citation>
    <scope>NUCLEOTIDE SEQUENCE</scope>
    <source>
        <strain evidence="1">CCFEE 5714</strain>
    </source>
</reference>
<dbReference type="EMBL" id="JAUTXU010000114">
    <property type="protein sequence ID" value="KAK3707036.1"/>
    <property type="molecule type" value="Genomic_DNA"/>
</dbReference>
<gene>
    <name evidence="1" type="ORF">LTR37_012368</name>
</gene>
<dbReference type="Proteomes" id="UP001281147">
    <property type="component" value="Unassembled WGS sequence"/>
</dbReference>
<organism evidence="1 2">
    <name type="scientific">Vermiconidia calcicola</name>
    <dbReference type="NCBI Taxonomy" id="1690605"/>
    <lineage>
        <taxon>Eukaryota</taxon>
        <taxon>Fungi</taxon>
        <taxon>Dikarya</taxon>
        <taxon>Ascomycota</taxon>
        <taxon>Pezizomycotina</taxon>
        <taxon>Dothideomycetes</taxon>
        <taxon>Dothideomycetidae</taxon>
        <taxon>Mycosphaerellales</taxon>
        <taxon>Extremaceae</taxon>
        <taxon>Vermiconidia</taxon>
    </lineage>
</organism>
<evidence type="ECO:0000313" key="2">
    <source>
        <dbReference type="Proteomes" id="UP001281147"/>
    </source>
</evidence>